<sequence>MNVLSNRHIASANVLSVSLAMMHSFAPTIAEPRMLPITASTPENAGETHRSFSNVSMTGLAIRPLINRIQRFAKLDAGWDGSGSVRPTDQSIDTAVNFVKSIPASVTPPEVVAAGDGEISLFWRTDDTFVDISIGDGQASAFAHVNGVPMKVRSLAVLKDLPAIALQAIAGL</sequence>
<evidence type="ECO:0000313" key="2">
    <source>
        <dbReference type="Proteomes" id="UP000517753"/>
    </source>
</evidence>
<dbReference type="RefSeq" id="WP_179509873.1">
    <property type="nucleotide sequence ID" value="NZ_JACCBY010000005.1"/>
</dbReference>
<keyword evidence="2" id="KW-1185">Reference proteome</keyword>
<dbReference type="AlphaFoldDB" id="A0A7Y9FQR2"/>
<proteinExistence type="predicted"/>
<reference evidence="1 2" key="1">
    <citation type="submission" date="2020-08" db="EMBL/GenBank/DDBJ databases">
        <title>The Agave Microbiome: Exploring the role of microbial communities in plant adaptations to desert environments.</title>
        <authorList>
            <person name="Partida-Martinez L.P."/>
        </authorList>
    </citation>
    <scope>NUCLEOTIDE SEQUENCE [LARGE SCALE GENOMIC DNA]</scope>
    <source>
        <strain evidence="1 2">AS2.3</strain>
    </source>
</reference>
<accession>A0A7Y9FQR2</accession>
<name>A0A7Y9FQR2_9SPHN</name>
<comment type="caution">
    <text evidence="1">The sequence shown here is derived from an EMBL/GenBank/DDBJ whole genome shotgun (WGS) entry which is preliminary data.</text>
</comment>
<dbReference type="Proteomes" id="UP000517753">
    <property type="component" value="Unassembled WGS sequence"/>
</dbReference>
<evidence type="ECO:0000313" key="1">
    <source>
        <dbReference type="EMBL" id="NYD91452.1"/>
    </source>
</evidence>
<gene>
    <name evidence="1" type="ORF">HD841_003260</name>
</gene>
<organism evidence="1 2">
    <name type="scientific">Sphingomonas melonis</name>
    <dbReference type="NCBI Taxonomy" id="152682"/>
    <lineage>
        <taxon>Bacteria</taxon>
        <taxon>Pseudomonadati</taxon>
        <taxon>Pseudomonadota</taxon>
        <taxon>Alphaproteobacteria</taxon>
        <taxon>Sphingomonadales</taxon>
        <taxon>Sphingomonadaceae</taxon>
        <taxon>Sphingomonas</taxon>
    </lineage>
</organism>
<protein>
    <submittedName>
        <fullName evidence="1">Uncharacterized protein</fullName>
    </submittedName>
</protein>
<dbReference type="EMBL" id="JACCBY010000005">
    <property type="protein sequence ID" value="NYD91452.1"/>
    <property type="molecule type" value="Genomic_DNA"/>
</dbReference>